<evidence type="ECO:0000256" key="5">
    <source>
        <dbReference type="ARBA" id="ARBA00023136"/>
    </source>
</evidence>
<dbReference type="EMBL" id="JABSXK010000001">
    <property type="protein sequence ID" value="NRV12033.1"/>
    <property type="molecule type" value="Genomic_DNA"/>
</dbReference>
<dbReference type="GO" id="GO:0055091">
    <property type="term" value="P:phospholipid homeostasis"/>
    <property type="evidence" value="ECO:0007669"/>
    <property type="project" value="TreeGrafter"/>
</dbReference>
<evidence type="ECO:0000256" key="3">
    <source>
        <dbReference type="ARBA" id="ARBA00022692"/>
    </source>
</evidence>
<dbReference type="InterPro" id="IPR051211">
    <property type="entry name" value="PG_lysyltransferase"/>
</dbReference>
<organism evidence="7 8">
    <name type="scientific">Clostridium beijerinckii</name>
    <name type="common">Clostridium MP</name>
    <dbReference type="NCBI Taxonomy" id="1520"/>
    <lineage>
        <taxon>Bacteria</taxon>
        <taxon>Bacillati</taxon>
        <taxon>Bacillota</taxon>
        <taxon>Clostridia</taxon>
        <taxon>Eubacteriales</taxon>
        <taxon>Clostridiaceae</taxon>
        <taxon>Clostridium</taxon>
    </lineage>
</organism>
<evidence type="ECO:0000256" key="4">
    <source>
        <dbReference type="ARBA" id="ARBA00022989"/>
    </source>
</evidence>
<evidence type="ECO:0000256" key="1">
    <source>
        <dbReference type="ARBA" id="ARBA00004651"/>
    </source>
</evidence>
<gene>
    <name evidence="7" type="ORF">DFH45_004996</name>
</gene>
<dbReference type="InterPro" id="IPR024320">
    <property type="entry name" value="LPG_synthase_C"/>
</dbReference>
<protein>
    <submittedName>
        <fullName evidence="7">Phosphatidylglycerol lysyltransferase</fullName>
        <ecNumber evidence="7">2.3.2.3</ecNumber>
    </submittedName>
</protein>
<feature type="domain" description="Phosphatidylglycerol lysyltransferase C-terminal" evidence="6">
    <location>
        <begin position="26"/>
        <end position="320"/>
    </location>
</feature>
<dbReference type="GO" id="GO:0005886">
    <property type="term" value="C:plasma membrane"/>
    <property type="evidence" value="ECO:0007669"/>
    <property type="project" value="UniProtKB-SubCell"/>
</dbReference>
<dbReference type="GO" id="GO:0050071">
    <property type="term" value="F:phosphatidylglycerol lysyltransferase activity"/>
    <property type="evidence" value="ECO:0007669"/>
    <property type="project" value="UniProtKB-EC"/>
</dbReference>
<comment type="caution">
    <text evidence="7">The sequence shown here is derived from an EMBL/GenBank/DDBJ whole genome shotgun (WGS) entry which is preliminary data.</text>
</comment>
<evidence type="ECO:0000313" key="7">
    <source>
        <dbReference type="EMBL" id="NRV12033.1"/>
    </source>
</evidence>
<keyword evidence="4" id="KW-1133">Transmembrane helix</keyword>
<sequence length="377" mass="43858">MGDLYGNMVQSKVFYNDSRYIEYLAKMHGKDSLNYLSFEKCKKVFISEKIEGFIAYVVVKKVALCIGDPICISNEKRGFILEFMEYCKKNKIKLCFSSITKETRDILENLDFAVSKYGEEAVIELNDYEMTGKKTLKLRQKVKRAEKAGLKVIEYTPRNSRDMDLESKIHEVSTQWFKDKKGQLSFSVGEMHLNNPIDRRYFISLDESNDVQAILMFSPYNKGKGYFLDVMRRRLDSVPGAMEHAIIKSAMKMKEEGVEAVSLGIAPLVGIDCKHEKATSLEKCMNYIYNNVKCDYEFKKLYDYKKKFSPTNWDDRYIAYDKSISLIKIGYVIIKAKNGNRILKSVLEGLWKKIIKIEYNFKGENLIWTIYLNLLIL</sequence>
<dbReference type="AlphaFoldDB" id="A0A9Q5CU43"/>
<dbReference type="Proteomes" id="UP000821656">
    <property type="component" value="Unassembled WGS sequence"/>
</dbReference>
<accession>A0A9Q5CU43</accession>
<proteinExistence type="predicted"/>
<dbReference type="PANTHER" id="PTHR34697:SF2">
    <property type="entry name" value="PHOSPHATIDYLGLYCEROL LYSYLTRANSFERASE"/>
    <property type="match status" value="1"/>
</dbReference>
<dbReference type="Pfam" id="PF09924">
    <property type="entry name" value="LPG_synthase_C"/>
    <property type="match status" value="1"/>
</dbReference>
<dbReference type="EC" id="2.3.2.3" evidence="7"/>
<keyword evidence="3" id="KW-0812">Transmembrane</keyword>
<keyword evidence="7" id="KW-0012">Acyltransferase</keyword>
<name>A0A9Q5CU43_CLOBE</name>
<evidence type="ECO:0000259" key="6">
    <source>
        <dbReference type="Pfam" id="PF09924"/>
    </source>
</evidence>
<dbReference type="RefSeq" id="WP_077306568.1">
    <property type="nucleotide sequence ID" value="NZ_CP016090.1"/>
</dbReference>
<evidence type="ECO:0000313" key="8">
    <source>
        <dbReference type="Proteomes" id="UP000821656"/>
    </source>
</evidence>
<comment type="subcellular location">
    <subcellularLocation>
        <location evidence="1">Cell membrane</location>
        <topology evidence="1">Multi-pass membrane protein</topology>
    </subcellularLocation>
</comment>
<reference evidence="7" key="1">
    <citation type="submission" date="2020-05" db="EMBL/GenBank/DDBJ databases">
        <title>Genomic insights into acetone-butanol-ethanol (ABE) fermentation by sequencing solventogenic clostridia strains.</title>
        <authorList>
            <person name="Brown S."/>
        </authorList>
    </citation>
    <scope>NUCLEOTIDE SEQUENCE</scope>
    <source>
        <strain evidence="7">DJ126</strain>
    </source>
</reference>
<dbReference type="PANTHER" id="PTHR34697">
    <property type="entry name" value="PHOSPHATIDYLGLYCEROL LYSYLTRANSFERASE"/>
    <property type="match status" value="1"/>
</dbReference>
<keyword evidence="7" id="KW-0808">Transferase</keyword>
<keyword evidence="5" id="KW-0472">Membrane</keyword>
<keyword evidence="2" id="KW-1003">Cell membrane</keyword>
<evidence type="ECO:0000256" key="2">
    <source>
        <dbReference type="ARBA" id="ARBA00022475"/>
    </source>
</evidence>